<keyword evidence="1" id="KW-0732">Signal</keyword>
<evidence type="ECO:0000313" key="3">
    <source>
        <dbReference type="Proteomes" id="UP000228987"/>
    </source>
</evidence>
<proteinExistence type="predicted"/>
<organism evidence="2 3">
    <name type="scientific">SAR86 cluster bacterium</name>
    <dbReference type="NCBI Taxonomy" id="2030880"/>
    <lineage>
        <taxon>Bacteria</taxon>
        <taxon>Pseudomonadati</taxon>
        <taxon>Pseudomonadota</taxon>
        <taxon>Gammaproteobacteria</taxon>
        <taxon>SAR86 cluster</taxon>
    </lineage>
</organism>
<feature type="chain" id="PRO_5012833894" evidence="1">
    <location>
        <begin position="24"/>
        <end position="353"/>
    </location>
</feature>
<reference evidence="3" key="1">
    <citation type="submission" date="2017-08" db="EMBL/GenBank/DDBJ databases">
        <title>A dynamic microbial community with high functional redundancy inhabits the cold, oxic subseafloor aquifer.</title>
        <authorList>
            <person name="Tully B.J."/>
            <person name="Wheat C.G."/>
            <person name="Glazer B.T."/>
            <person name="Huber J.A."/>
        </authorList>
    </citation>
    <scope>NUCLEOTIDE SEQUENCE [LARGE SCALE GENOMIC DNA]</scope>
</reference>
<name>A0A2A5C6S7_9GAMM</name>
<comment type="caution">
    <text evidence="2">The sequence shown here is derived from an EMBL/GenBank/DDBJ whole genome shotgun (WGS) entry which is preliminary data.</text>
</comment>
<protein>
    <submittedName>
        <fullName evidence="2">Uncharacterized protein</fullName>
    </submittedName>
</protein>
<gene>
    <name evidence="2" type="ORF">COA71_14620</name>
</gene>
<accession>A0A2A5C6S7</accession>
<feature type="signal peptide" evidence="1">
    <location>
        <begin position="1"/>
        <end position="23"/>
    </location>
</feature>
<sequence length="353" mass="39305">MLRVIVLVVVFFCQPIFSATTIAAENNELFTLEQSLPVVISHKINFETLFGQNNDPTTLRPLYEEYIDLIGLNGIFDVIEAQACHAEGHELGKVIYSRLNDFSASIHTCQNNCTSGCFHGILMELFTSGDEHLALEDVSVQMNNLCNSGEINQYFNIGTCYHGMGHAMMFLSDYSIDETLELCAFAPTETLNYFCITGGFMEYELIVGQSDMQTSAHFPCNSMAKYSAACYRYKMNHILVAAAAESKSTFDIINECIALPSRHRLGCFHGLGTAFINATMAEPDLLSKLCIIGNANDRRMCIEGAMWKVADFDVETANEVCSFFPVGSRDSDVCFNAVDEGMYSLETDYSLYF</sequence>
<evidence type="ECO:0000256" key="1">
    <source>
        <dbReference type="SAM" id="SignalP"/>
    </source>
</evidence>
<evidence type="ECO:0000313" key="2">
    <source>
        <dbReference type="EMBL" id="PCJ39086.1"/>
    </source>
</evidence>
<dbReference type="AlphaFoldDB" id="A0A2A5C6S7"/>
<dbReference type="EMBL" id="NVWI01000019">
    <property type="protein sequence ID" value="PCJ39086.1"/>
    <property type="molecule type" value="Genomic_DNA"/>
</dbReference>
<dbReference type="Proteomes" id="UP000228987">
    <property type="component" value="Unassembled WGS sequence"/>
</dbReference>